<evidence type="ECO:0000313" key="3">
    <source>
        <dbReference type="Proteomes" id="UP001233271"/>
    </source>
</evidence>
<dbReference type="EMBL" id="AP028215">
    <property type="protein sequence ID" value="BEI91939.1"/>
    <property type="molecule type" value="Genomic_DNA"/>
</dbReference>
<evidence type="ECO:0000256" key="1">
    <source>
        <dbReference type="SAM" id="SignalP"/>
    </source>
</evidence>
<reference evidence="2" key="1">
    <citation type="journal article" date="2023" name="BMC Genomics">
        <title>Chromosome-level genome assemblies of Cutaneotrichosporon spp. (Trichosporonales, Basidiomycota) reveal imbalanced evolution between nucleotide sequences and chromosome synteny.</title>
        <authorList>
            <person name="Kobayashi Y."/>
            <person name="Kayamori A."/>
            <person name="Aoki K."/>
            <person name="Shiwa Y."/>
            <person name="Matsutani M."/>
            <person name="Fujita N."/>
            <person name="Sugita T."/>
            <person name="Iwasaki W."/>
            <person name="Tanaka N."/>
            <person name="Takashima M."/>
        </authorList>
    </citation>
    <scope>NUCLEOTIDE SEQUENCE</scope>
    <source>
        <strain evidence="2">HIS019</strain>
    </source>
</reference>
<protein>
    <submittedName>
        <fullName evidence="2">Uncharacterized protein</fullName>
    </submittedName>
</protein>
<dbReference type="GeneID" id="85495809"/>
<keyword evidence="1" id="KW-0732">Signal</keyword>
<dbReference type="Proteomes" id="UP001233271">
    <property type="component" value="Chromosome 4"/>
</dbReference>
<feature type="chain" id="PRO_5041313608" evidence="1">
    <location>
        <begin position="21"/>
        <end position="218"/>
    </location>
</feature>
<name>A0AA48L4Q6_9TREE</name>
<keyword evidence="3" id="KW-1185">Reference proteome</keyword>
<dbReference type="KEGG" id="ccac:CcaHIS019_0407590"/>
<gene>
    <name evidence="2" type="ORF">CcaverHIS019_0407590</name>
</gene>
<evidence type="ECO:0000313" key="2">
    <source>
        <dbReference type="EMBL" id="BEI91939.1"/>
    </source>
</evidence>
<organism evidence="2 3">
    <name type="scientific">Cutaneotrichosporon cavernicola</name>
    <dbReference type="NCBI Taxonomy" id="279322"/>
    <lineage>
        <taxon>Eukaryota</taxon>
        <taxon>Fungi</taxon>
        <taxon>Dikarya</taxon>
        <taxon>Basidiomycota</taxon>
        <taxon>Agaricomycotina</taxon>
        <taxon>Tremellomycetes</taxon>
        <taxon>Trichosporonales</taxon>
        <taxon>Trichosporonaceae</taxon>
        <taxon>Cutaneotrichosporon</taxon>
    </lineage>
</organism>
<feature type="signal peptide" evidence="1">
    <location>
        <begin position="1"/>
        <end position="20"/>
    </location>
</feature>
<dbReference type="AlphaFoldDB" id="A0AA48L4Q6"/>
<proteinExistence type="predicted"/>
<accession>A0AA48L4Q6</accession>
<dbReference type="RefSeq" id="XP_060457204.1">
    <property type="nucleotide sequence ID" value="XM_060600629.1"/>
</dbReference>
<sequence length="218" mass="23087">MQVLVLALSLILALSAPALAQTSTIDIGTLITQGLVPSTTHPSAASTEIAGESPLTSTRINFPTMLDWWVLDAPNQAEWTFVHPTLDPDKVEMDLILDNLDDTVCPSPVLVATVRAHWGKWGGQTNLQGAKAGEGYFLLLQDRTNSSHIYAESENFELRPAGAALTHKWHPTPDVASAQSSALAVGPTGSTSGARRLATPEWLGVVMAAVVWGTGAAK</sequence>